<evidence type="ECO:0000313" key="3">
    <source>
        <dbReference type="EMBL" id="KAF2843211.1"/>
    </source>
</evidence>
<sequence>MIPLRALSTRELSHATSIAPHPRVSSFINPLSTFRRAAYSSVKDSGPVKRSARKEEQTSGNPELPSFSFKDLGATKTVRYVVIVAIAIGATIESIFWVKVGWRWLYPAQEDITESESAS</sequence>
<gene>
    <name evidence="3" type="ORF">M501DRAFT_994067</name>
</gene>
<dbReference type="OrthoDB" id="5231661at2759"/>
<comment type="caution">
    <text evidence="3">The sequence shown here is derived from an EMBL/GenBank/DDBJ whole genome shotgun (WGS) entry which is preliminary data.</text>
</comment>
<keyword evidence="2" id="KW-0472">Membrane</keyword>
<proteinExistence type="predicted"/>
<dbReference type="Proteomes" id="UP000799429">
    <property type="component" value="Unassembled WGS sequence"/>
</dbReference>
<reference evidence="3" key="1">
    <citation type="journal article" date="2020" name="Stud. Mycol.">
        <title>101 Dothideomycetes genomes: a test case for predicting lifestyles and emergence of pathogens.</title>
        <authorList>
            <person name="Haridas S."/>
            <person name="Albert R."/>
            <person name="Binder M."/>
            <person name="Bloem J."/>
            <person name="Labutti K."/>
            <person name="Salamov A."/>
            <person name="Andreopoulos B."/>
            <person name="Baker S."/>
            <person name="Barry K."/>
            <person name="Bills G."/>
            <person name="Bluhm B."/>
            <person name="Cannon C."/>
            <person name="Castanera R."/>
            <person name="Culley D."/>
            <person name="Daum C."/>
            <person name="Ezra D."/>
            <person name="Gonzalez J."/>
            <person name="Henrissat B."/>
            <person name="Kuo A."/>
            <person name="Liang C."/>
            <person name="Lipzen A."/>
            <person name="Lutzoni F."/>
            <person name="Magnuson J."/>
            <person name="Mondo S."/>
            <person name="Nolan M."/>
            <person name="Ohm R."/>
            <person name="Pangilinan J."/>
            <person name="Park H.-J."/>
            <person name="Ramirez L."/>
            <person name="Alfaro M."/>
            <person name="Sun H."/>
            <person name="Tritt A."/>
            <person name="Yoshinaga Y."/>
            <person name="Zwiers L.-H."/>
            <person name="Turgeon B."/>
            <person name="Goodwin S."/>
            <person name="Spatafora J."/>
            <person name="Crous P."/>
            <person name="Grigoriev I."/>
        </authorList>
    </citation>
    <scope>NUCLEOTIDE SEQUENCE</scope>
    <source>
        <strain evidence="3">CBS 101060</strain>
    </source>
</reference>
<feature type="transmembrane region" description="Helical" evidence="2">
    <location>
        <begin position="78"/>
        <end position="98"/>
    </location>
</feature>
<protein>
    <submittedName>
        <fullName evidence="3">Uncharacterized protein</fullName>
    </submittedName>
</protein>
<dbReference type="AlphaFoldDB" id="A0A9P4SHT9"/>
<accession>A0A9P4SHT9</accession>
<keyword evidence="2" id="KW-0812">Transmembrane</keyword>
<feature type="region of interest" description="Disordered" evidence="1">
    <location>
        <begin position="41"/>
        <end position="65"/>
    </location>
</feature>
<keyword evidence="4" id="KW-1185">Reference proteome</keyword>
<evidence type="ECO:0000313" key="4">
    <source>
        <dbReference type="Proteomes" id="UP000799429"/>
    </source>
</evidence>
<organism evidence="3 4">
    <name type="scientific">Patellaria atrata CBS 101060</name>
    <dbReference type="NCBI Taxonomy" id="1346257"/>
    <lineage>
        <taxon>Eukaryota</taxon>
        <taxon>Fungi</taxon>
        <taxon>Dikarya</taxon>
        <taxon>Ascomycota</taxon>
        <taxon>Pezizomycotina</taxon>
        <taxon>Dothideomycetes</taxon>
        <taxon>Dothideomycetes incertae sedis</taxon>
        <taxon>Patellariales</taxon>
        <taxon>Patellariaceae</taxon>
        <taxon>Patellaria</taxon>
    </lineage>
</organism>
<dbReference type="EMBL" id="MU006089">
    <property type="protein sequence ID" value="KAF2843211.1"/>
    <property type="molecule type" value="Genomic_DNA"/>
</dbReference>
<keyword evidence="2" id="KW-1133">Transmembrane helix</keyword>
<name>A0A9P4SHT9_9PEZI</name>
<evidence type="ECO:0000256" key="2">
    <source>
        <dbReference type="SAM" id="Phobius"/>
    </source>
</evidence>
<evidence type="ECO:0000256" key="1">
    <source>
        <dbReference type="SAM" id="MobiDB-lite"/>
    </source>
</evidence>